<sequence length="189" mass="20970">MTTENDEVSELLRAAEDEMLLKLSVDSHMSRGSSSHIIDPDLDRRFLALKSKPKPSKIKPSTNPSAVPLRNPPPELPTGSMRESGDHEETKVDDDDLLARFSALKGSIPSYLSSSVAFNDSQRQSKGEEKEEENSDTDEVEKVIKWAIDAARLDPSPPSDNSDNDDSDDDDDDDDDDWVVDGKKKGQRK</sequence>
<accession>A0ABC8TE12</accession>
<evidence type="ECO:0000313" key="3">
    <source>
        <dbReference type="Proteomes" id="UP001642360"/>
    </source>
</evidence>
<dbReference type="EMBL" id="CAUOFW020004545">
    <property type="protein sequence ID" value="CAK9166141.1"/>
    <property type="molecule type" value="Genomic_DNA"/>
</dbReference>
<comment type="caution">
    <text evidence="2">The sequence shown here is derived from an EMBL/GenBank/DDBJ whole genome shotgun (WGS) entry which is preliminary data.</text>
</comment>
<evidence type="ECO:0000256" key="1">
    <source>
        <dbReference type="SAM" id="MobiDB-lite"/>
    </source>
</evidence>
<name>A0ABC8TE12_9AQUA</name>
<dbReference type="AlphaFoldDB" id="A0ABC8TE12"/>
<proteinExistence type="predicted"/>
<feature type="compositionally biased region" description="Basic and acidic residues" evidence="1">
    <location>
        <begin position="180"/>
        <end position="189"/>
    </location>
</feature>
<dbReference type="Proteomes" id="UP001642360">
    <property type="component" value="Unassembled WGS sequence"/>
</dbReference>
<gene>
    <name evidence="2" type="ORF">ILEXP_LOCUS35349</name>
</gene>
<organism evidence="2 3">
    <name type="scientific">Ilex paraguariensis</name>
    <name type="common">yerba mate</name>
    <dbReference type="NCBI Taxonomy" id="185542"/>
    <lineage>
        <taxon>Eukaryota</taxon>
        <taxon>Viridiplantae</taxon>
        <taxon>Streptophyta</taxon>
        <taxon>Embryophyta</taxon>
        <taxon>Tracheophyta</taxon>
        <taxon>Spermatophyta</taxon>
        <taxon>Magnoliopsida</taxon>
        <taxon>eudicotyledons</taxon>
        <taxon>Gunneridae</taxon>
        <taxon>Pentapetalae</taxon>
        <taxon>asterids</taxon>
        <taxon>campanulids</taxon>
        <taxon>Aquifoliales</taxon>
        <taxon>Aquifoliaceae</taxon>
        <taxon>Ilex</taxon>
    </lineage>
</organism>
<protein>
    <submittedName>
        <fullName evidence="2">Uncharacterized protein</fullName>
    </submittedName>
</protein>
<feature type="compositionally biased region" description="Acidic residues" evidence="1">
    <location>
        <begin position="130"/>
        <end position="139"/>
    </location>
</feature>
<feature type="region of interest" description="Disordered" evidence="1">
    <location>
        <begin position="51"/>
        <end position="95"/>
    </location>
</feature>
<reference evidence="2 3" key="1">
    <citation type="submission" date="2024-02" db="EMBL/GenBank/DDBJ databases">
        <authorList>
            <person name="Vignale AGUSTIN F."/>
            <person name="Sosa J E."/>
            <person name="Modenutti C."/>
        </authorList>
    </citation>
    <scope>NUCLEOTIDE SEQUENCE [LARGE SCALE GENOMIC DNA]</scope>
</reference>
<keyword evidence="3" id="KW-1185">Reference proteome</keyword>
<feature type="compositionally biased region" description="Polar residues" evidence="1">
    <location>
        <begin position="112"/>
        <end position="122"/>
    </location>
</feature>
<feature type="region of interest" description="Disordered" evidence="1">
    <location>
        <begin position="112"/>
        <end position="189"/>
    </location>
</feature>
<feature type="compositionally biased region" description="Acidic residues" evidence="1">
    <location>
        <begin position="162"/>
        <end position="179"/>
    </location>
</feature>
<evidence type="ECO:0000313" key="2">
    <source>
        <dbReference type="EMBL" id="CAK9166141.1"/>
    </source>
</evidence>